<feature type="compositionally biased region" description="Low complexity" evidence="1">
    <location>
        <begin position="186"/>
        <end position="195"/>
    </location>
</feature>
<dbReference type="PANTHER" id="PTHR23389:SF21">
    <property type="entry name" value="ATPASE FAMILY AAA DOMAIN-CONTAINING PROTEIN 5"/>
    <property type="match status" value="1"/>
</dbReference>
<comment type="caution">
    <text evidence="2">The sequence shown here is derived from an EMBL/GenBank/DDBJ whole genome shotgun (WGS) entry which is preliminary data.</text>
</comment>
<evidence type="ECO:0000256" key="1">
    <source>
        <dbReference type="SAM" id="MobiDB-lite"/>
    </source>
</evidence>
<evidence type="ECO:0008006" key="4">
    <source>
        <dbReference type="Google" id="ProtNLM"/>
    </source>
</evidence>
<evidence type="ECO:0000313" key="2">
    <source>
        <dbReference type="EMBL" id="KAK1924111.1"/>
    </source>
</evidence>
<sequence>MPSPPSQEEGTESVSSETTASASQASSRSIYSFWGNGAGPSQPPPPPPAAAPKRKRKKAEDGPPQARIVLSSGDGSSWALGKGEQAAPTTEVAPGNGKGRAKARGGGEEDELKEMSKKAKKTASRPKATGRKDHGPSPHIDSNGGENSSSIGPGSPPGSPSDHSSPSKQPLKARVSPSKRKKTTRPRQSTTTMTPNPTLSSPEVIQILSSDPPQPHSPSGTRISNPLHPHRRLHTPLSRTMSSSSKGAVDDPIDVEEAPVKPGPKKLVFAADNKPAHSFFAKAATKDCAPLITSDSAPSGVSSQSAARPVAAGSTAKEEKVHTFFSMKSNGGVPGKDKQGWGGGVKEGEEWSAPFPGRALFPSHEPVAGPSNYQSFLHRRVQPTEREPEIDGSDFWSLYLNSSGPQTVQASPVRQPIVQDIPPGVADHPALEAARHRDITSNRETWAERYRPLTAEQVLGNETEASYLKDWLQELSVGTTGGEKRKIHRKVKRYKSQLFDGWIVDDAGLFGDPMGPVGDEDEVEYIEYEEPYLPLGRRPLDYPALASAQLTNAMILTGPHGSGKSAAVYAAATELGWEVFEVYPGMGKRTAASLMSWVGDVGKNHLVVKGGKVDKPAETTKNAIKSFFGNGAIKGKDGHGEDEIIALPSSQGSKTDPIPIEQSPLKEDYLTLETNGVEQSVRQSLILIDEADVLFAEENTFWPAVIALIAESRRPVVLTCNDLRAIPRDSIPLQAILHFQPPPSYLAIPYLETIASRQHITLPEYGSRLYHQCTYRPPAVLDHPLPPNGHEPLPYFDLRRALMQMQLDRDLPVVESDPTSRIDKLLNGARDASDLNDAFRSLDSLSWAESLVSPGSWSMLEINEVDRHAPSGDDELGIHMLLKPDIHDLFPILPGYDACGAMAEGIVDLAGKVIRSTDRDIQTDRIKYVRSLLPLLDPLIPLSAPLLPTSTLFTLYMPVLQEMVEWEDALEAAEEQAVARGEGRINRKTGRPKRATVGGGQGYGRYLDSIDPDGLQAARDSKLRW</sequence>
<proteinExistence type="predicted"/>
<protein>
    <recommendedName>
        <fullName evidence="4">AAA+ ATPase domain-containing protein</fullName>
    </recommendedName>
</protein>
<dbReference type="GO" id="GO:0005634">
    <property type="term" value="C:nucleus"/>
    <property type="evidence" value="ECO:0007669"/>
    <property type="project" value="TreeGrafter"/>
</dbReference>
<dbReference type="InterPro" id="IPR027417">
    <property type="entry name" value="P-loop_NTPase"/>
</dbReference>
<gene>
    <name evidence="2" type="ORF">DB88DRAFT_266437</name>
</gene>
<organism evidence="2 3">
    <name type="scientific">Papiliotrema laurentii</name>
    <name type="common">Cryptococcus laurentii</name>
    <dbReference type="NCBI Taxonomy" id="5418"/>
    <lineage>
        <taxon>Eukaryota</taxon>
        <taxon>Fungi</taxon>
        <taxon>Dikarya</taxon>
        <taxon>Basidiomycota</taxon>
        <taxon>Agaricomycotina</taxon>
        <taxon>Tremellomycetes</taxon>
        <taxon>Tremellales</taxon>
        <taxon>Rhynchogastremaceae</taxon>
        <taxon>Papiliotrema</taxon>
    </lineage>
</organism>
<feature type="compositionally biased region" description="Low complexity" evidence="1">
    <location>
        <begin position="140"/>
        <end position="153"/>
    </location>
</feature>
<name>A0AAD9D2R9_PAPLA</name>
<dbReference type="EMBL" id="JAODAN010000005">
    <property type="protein sequence ID" value="KAK1924111.1"/>
    <property type="molecule type" value="Genomic_DNA"/>
</dbReference>
<feature type="compositionally biased region" description="Pro residues" evidence="1">
    <location>
        <begin position="41"/>
        <end position="50"/>
    </location>
</feature>
<dbReference type="Gene3D" id="3.40.50.300">
    <property type="entry name" value="P-loop containing nucleotide triphosphate hydrolases"/>
    <property type="match status" value="1"/>
</dbReference>
<feature type="compositionally biased region" description="Polar residues" evidence="1">
    <location>
        <begin position="237"/>
        <end position="246"/>
    </location>
</feature>
<feature type="region of interest" description="Disordered" evidence="1">
    <location>
        <begin position="1"/>
        <end position="260"/>
    </location>
</feature>
<feature type="region of interest" description="Disordered" evidence="1">
    <location>
        <begin position="326"/>
        <end position="345"/>
    </location>
</feature>
<dbReference type="Proteomes" id="UP001182556">
    <property type="component" value="Unassembled WGS sequence"/>
</dbReference>
<dbReference type="PANTHER" id="PTHR23389">
    <property type="entry name" value="CHROMOSOME TRANSMISSION FIDELITY FACTOR 18"/>
    <property type="match status" value="1"/>
</dbReference>
<dbReference type="GO" id="GO:0003677">
    <property type="term" value="F:DNA binding"/>
    <property type="evidence" value="ECO:0007669"/>
    <property type="project" value="TreeGrafter"/>
</dbReference>
<reference evidence="2" key="1">
    <citation type="submission" date="2023-02" db="EMBL/GenBank/DDBJ databases">
        <title>Identification and recombinant expression of a fungal hydrolase from Papiliotrema laurentii that hydrolyzes apple cutin and clears colloidal polyester polyurethane.</title>
        <authorList>
            <consortium name="DOE Joint Genome Institute"/>
            <person name="Roman V.A."/>
            <person name="Bojanowski C."/>
            <person name="Crable B.R."/>
            <person name="Wagner D.N."/>
            <person name="Hung C.S."/>
            <person name="Nadeau L.J."/>
            <person name="Schratz L."/>
            <person name="Haridas S."/>
            <person name="Pangilinan J."/>
            <person name="Lipzen A."/>
            <person name="Na H."/>
            <person name="Yan M."/>
            <person name="Ng V."/>
            <person name="Grigoriev I.V."/>
            <person name="Spatafora J.W."/>
            <person name="Barlow D."/>
            <person name="Biffinger J."/>
            <person name="Kelley-Loughnane N."/>
            <person name="Varaljay V.A."/>
            <person name="Crookes-Goodson W.J."/>
        </authorList>
    </citation>
    <scope>NUCLEOTIDE SEQUENCE</scope>
    <source>
        <strain evidence="2">5307AH</strain>
    </source>
</reference>
<feature type="compositionally biased region" description="Low complexity" evidence="1">
    <location>
        <begin position="1"/>
        <end position="29"/>
    </location>
</feature>
<evidence type="ECO:0000313" key="3">
    <source>
        <dbReference type="Proteomes" id="UP001182556"/>
    </source>
</evidence>
<accession>A0AAD9D2R9</accession>
<dbReference type="SUPFAM" id="SSF52540">
    <property type="entry name" value="P-loop containing nucleoside triphosphate hydrolases"/>
    <property type="match status" value="1"/>
</dbReference>
<keyword evidence="3" id="KW-1185">Reference proteome</keyword>
<feature type="compositionally biased region" description="Polar residues" evidence="1">
    <location>
        <begin position="196"/>
        <end position="224"/>
    </location>
</feature>
<dbReference type="AlphaFoldDB" id="A0AAD9D2R9"/>